<dbReference type="CDD" id="cd08514">
    <property type="entry name" value="PBP2_AppA_like"/>
    <property type="match status" value="1"/>
</dbReference>
<evidence type="ECO:0000256" key="2">
    <source>
        <dbReference type="ARBA" id="ARBA00022448"/>
    </source>
</evidence>
<dbReference type="GO" id="GO:0043190">
    <property type="term" value="C:ATP-binding cassette (ABC) transporter complex"/>
    <property type="evidence" value="ECO:0007669"/>
    <property type="project" value="InterPro"/>
</dbReference>
<dbReference type="InterPro" id="IPR000914">
    <property type="entry name" value="SBP_5_dom"/>
</dbReference>
<comment type="similarity">
    <text evidence="1">Belongs to the bacterial solute-binding protein 5 family.</text>
</comment>
<reference evidence="6" key="1">
    <citation type="submission" date="2020-07" db="EMBL/GenBank/DDBJ databases">
        <title>Huge and variable diversity of episymbiotic CPR bacteria and DPANN archaea in groundwater ecosystems.</title>
        <authorList>
            <person name="He C.Y."/>
            <person name="Keren R."/>
            <person name="Whittaker M."/>
            <person name="Farag I.F."/>
            <person name="Doudna J."/>
            <person name="Cate J.H.D."/>
            <person name="Banfield J.F."/>
        </authorList>
    </citation>
    <scope>NUCLEOTIDE SEQUENCE</scope>
    <source>
        <strain evidence="6">NC_groundwater_672_Ag_B-0.1um_62_36</strain>
    </source>
</reference>
<dbReference type="GO" id="GO:1904680">
    <property type="term" value="F:peptide transmembrane transporter activity"/>
    <property type="evidence" value="ECO:0007669"/>
    <property type="project" value="TreeGrafter"/>
</dbReference>
<evidence type="ECO:0000256" key="3">
    <source>
        <dbReference type="ARBA" id="ARBA00022729"/>
    </source>
</evidence>
<organism evidence="6 7">
    <name type="scientific">Tectimicrobiota bacterium</name>
    <dbReference type="NCBI Taxonomy" id="2528274"/>
    <lineage>
        <taxon>Bacteria</taxon>
        <taxon>Pseudomonadati</taxon>
        <taxon>Nitrospinota/Tectimicrobiota group</taxon>
        <taxon>Candidatus Tectimicrobiota</taxon>
    </lineage>
</organism>
<dbReference type="PANTHER" id="PTHR30290">
    <property type="entry name" value="PERIPLASMIC BINDING COMPONENT OF ABC TRANSPORTER"/>
    <property type="match status" value="1"/>
</dbReference>
<accession>A0A932CNB6</accession>
<dbReference type="EMBL" id="JACPRF010000205">
    <property type="protein sequence ID" value="MBI2876560.1"/>
    <property type="molecule type" value="Genomic_DNA"/>
</dbReference>
<evidence type="ECO:0000256" key="4">
    <source>
        <dbReference type="SAM" id="MobiDB-lite"/>
    </source>
</evidence>
<feature type="domain" description="Solute-binding protein family 5" evidence="5">
    <location>
        <begin position="99"/>
        <end position="485"/>
    </location>
</feature>
<dbReference type="GO" id="GO:0015833">
    <property type="term" value="P:peptide transport"/>
    <property type="evidence" value="ECO:0007669"/>
    <property type="project" value="TreeGrafter"/>
</dbReference>
<gene>
    <name evidence="6" type="ORF">HYY20_06740</name>
</gene>
<dbReference type="AlphaFoldDB" id="A0A932CNB6"/>
<protein>
    <submittedName>
        <fullName evidence="6">Peptide-binding protein</fullName>
    </submittedName>
</protein>
<keyword evidence="2" id="KW-0813">Transport</keyword>
<dbReference type="InterPro" id="IPR039424">
    <property type="entry name" value="SBP_5"/>
</dbReference>
<proteinExistence type="inferred from homology"/>
<dbReference type="PROSITE" id="PS51257">
    <property type="entry name" value="PROKAR_LIPOPROTEIN"/>
    <property type="match status" value="1"/>
</dbReference>
<feature type="region of interest" description="Disordered" evidence="4">
    <location>
        <begin position="272"/>
        <end position="300"/>
    </location>
</feature>
<name>A0A932CNB6_UNCTE</name>
<evidence type="ECO:0000313" key="6">
    <source>
        <dbReference type="EMBL" id="MBI2876560.1"/>
    </source>
</evidence>
<evidence type="ECO:0000259" key="5">
    <source>
        <dbReference type="Pfam" id="PF00496"/>
    </source>
</evidence>
<dbReference type="InterPro" id="IPR030678">
    <property type="entry name" value="Peptide/Ni-bd"/>
</dbReference>
<dbReference type="PANTHER" id="PTHR30290:SF38">
    <property type="entry name" value="D,D-DIPEPTIDE-BINDING PERIPLASMIC PROTEIN DDPA-RELATED"/>
    <property type="match status" value="1"/>
</dbReference>
<evidence type="ECO:0000313" key="7">
    <source>
        <dbReference type="Proteomes" id="UP000769766"/>
    </source>
</evidence>
<dbReference type="FunFam" id="3.10.105.10:FF:000006">
    <property type="entry name" value="Peptide ABC transporter substrate-binding protein"/>
    <property type="match status" value="1"/>
</dbReference>
<keyword evidence="3" id="KW-0732">Signal</keyword>
<dbReference type="GO" id="GO:0030288">
    <property type="term" value="C:outer membrane-bounded periplasmic space"/>
    <property type="evidence" value="ECO:0007669"/>
    <property type="project" value="UniProtKB-ARBA"/>
</dbReference>
<dbReference type="Gene3D" id="3.10.105.10">
    <property type="entry name" value="Dipeptide-binding Protein, Domain 3"/>
    <property type="match status" value="1"/>
</dbReference>
<dbReference type="Proteomes" id="UP000769766">
    <property type="component" value="Unassembled WGS sequence"/>
</dbReference>
<sequence length="584" mass="65605">MHLQREGKVCQAAGSGLILLLLLGLAACARQEEPSKREKEKEAPGRSADARPAYGDALVEGVTGDATTLLPMLATDSLSLEISALLYNGLVKYDRRLALTGDLARSWEISADGLTLTFHLRPGVRWHDGVALTAEDLLFGYRTITDPRTPTPYAADFREVRRVEVVDRDTLRVTYHRPFAPGLASWNRLVVLPQHLLEGQEVARSSLRRHPVGTGPYRLVEWRPGERIVLAANPHYFEGRPYLGRYIYRIFPDLVALVRAFQGGEIDLMTLDPAQSPPGVEGPRLPGEGSGPSGRDPLLQSLADGGKFPGGLPPGARIYRHPANAYTFLGYNLLDPRFQDRRVRQAISYALNRKEIIDAVLQGWGQEATGLYLPGTWAHHPQLPRYAYDPGRAQALLAEAGWRDTNRDGLLEQERQPFRFTLLTNRDNPVRVRTAQVIQRQLKAVGIAVELQVLAWEDLLKELFEQRSFEAVVLGWGIGPDPDQYEIWHSSRIAPLGLNFVSFAHPEVDALLEKGQGTFSQEERMGYYRRLQEILAEEQPYAFLFVPEVRSVVQSRFRGIEPAPTGIRHNLIRWYVPQGLQKYP</sequence>
<comment type="caution">
    <text evidence="6">The sequence shown here is derived from an EMBL/GenBank/DDBJ whole genome shotgun (WGS) entry which is preliminary data.</text>
</comment>
<dbReference type="SUPFAM" id="SSF53850">
    <property type="entry name" value="Periplasmic binding protein-like II"/>
    <property type="match status" value="1"/>
</dbReference>
<dbReference type="Pfam" id="PF00496">
    <property type="entry name" value="SBP_bac_5"/>
    <property type="match status" value="1"/>
</dbReference>
<dbReference type="Gene3D" id="3.40.190.10">
    <property type="entry name" value="Periplasmic binding protein-like II"/>
    <property type="match status" value="1"/>
</dbReference>
<evidence type="ECO:0000256" key="1">
    <source>
        <dbReference type="ARBA" id="ARBA00005695"/>
    </source>
</evidence>
<dbReference type="PIRSF" id="PIRSF002741">
    <property type="entry name" value="MppA"/>
    <property type="match status" value="1"/>
</dbReference>